<sequence>MRSGFILEDLPESQAWLGQALATSFPGIAIETADTLGEARARLADAPGPDIALIDLGLPDGSGVEIIELIQRRFPATLCVVASIYDDDGHVFPALRAGARGYLLKDQPIDRIVEALSGIAAGQPPLSPAIARRMLAFFRPEVAQAADSALTGRETEVLRLIAKGMTQAETARLLGISQHTVAGYVKELYRKLNVSSRAEAALRARDMGLV</sequence>
<dbReference type="SUPFAM" id="SSF52172">
    <property type="entry name" value="CheY-like"/>
    <property type="match status" value="1"/>
</dbReference>
<dbReference type="CDD" id="cd06170">
    <property type="entry name" value="LuxR_C_like"/>
    <property type="match status" value="1"/>
</dbReference>
<dbReference type="InterPro" id="IPR011006">
    <property type="entry name" value="CheY-like_superfamily"/>
</dbReference>
<dbReference type="InterPro" id="IPR058245">
    <property type="entry name" value="NreC/VraR/RcsB-like_REC"/>
</dbReference>
<accession>A0A4R1BEJ9</accession>
<feature type="domain" description="HTH luxR-type" evidence="6">
    <location>
        <begin position="143"/>
        <end position="208"/>
    </location>
</feature>
<dbReference type="AlphaFoldDB" id="A0A4R1BEJ9"/>
<evidence type="ECO:0000256" key="4">
    <source>
        <dbReference type="ARBA" id="ARBA00023163"/>
    </source>
</evidence>
<protein>
    <submittedName>
        <fullName evidence="8">Response regulator transcription factor</fullName>
    </submittedName>
</protein>
<dbReference type="GO" id="GO:0003677">
    <property type="term" value="F:DNA binding"/>
    <property type="evidence" value="ECO:0007669"/>
    <property type="project" value="UniProtKB-KW"/>
</dbReference>
<evidence type="ECO:0000259" key="6">
    <source>
        <dbReference type="PROSITE" id="PS50043"/>
    </source>
</evidence>
<keyword evidence="3" id="KW-0238">DNA-binding</keyword>
<dbReference type="CDD" id="cd17535">
    <property type="entry name" value="REC_NarL-like"/>
    <property type="match status" value="1"/>
</dbReference>
<evidence type="ECO:0000256" key="5">
    <source>
        <dbReference type="PROSITE-ProRule" id="PRU00169"/>
    </source>
</evidence>
<dbReference type="PRINTS" id="PR00038">
    <property type="entry name" value="HTHLUXR"/>
</dbReference>
<dbReference type="InterPro" id="IPR016032">
    <property type="entry name" value="Sig_transdc_resp-reg_C-effctor"/>
</dbReference>
<organism evidence="8 9">
    <name type="scientific">Parasulfuritortus cantonensis</name>
    <dbReference type="NCBI Taxonomy" id="2528202"/>
    <lineage>
        <taxon>Bacteria</taxon>
        <taxon>Pseudomonadati</taxon>
        <taxon>Pseudomonadota</taxon>
        <taxon>Betaproteobacteria</taxon>
        <taxon>Nitrosomonadales</taxon>
        <taxon>Thiobacillaceae</taxon>
        <taxon>Parasulfuritortus</taxon>
    </lineage>
</organism>
<dbReference type="SUPFAM" id="SSF46894">
    <property type="entry name" value="C-terminal effector domain of the bipartite response regulators"/>
    <property type="match status" value="1"/>
</dbReference>
<name>A0A4R1BEJ9_9PROT</name>
<dbReference type="InterPro" id="IPR000792">
    <property type="entry name" value="Tscrpt_reg_LuxR_C"/>
</dbReference>
<dbReference type="PROSITE" id="PS50043">
    <property type="entry name" value="HTH_LUXR_2"/>
    <property type="match status" value="1"/>
</dbReference>
<evidence type="ECO:0000313" key="8">
    <source>
        <dbReference type="EMBL" id="TCJ15549.1"/>
    </source>
</evidence>
<evidence type="ECO:0000313" key="9">
    <source>
        <dbReference type="Proteomes" id="UP000295443"/>
    </source>
</evidence>
<dbReference type="InterPro" id="IPR001789">
    <property type="entry name" value="Sig_transdc_resp-reg_receiver"/>
</dbReference>
<dbReference type="EMBL" id="SJZB01000025">
    <property type="protein sequence ID" value="TCJ15549.1"/>
    <property type="molecule type" value="Genomic_DNA"/>
</dbReference>
<comment type="caution">
    <text evidence="8">The sequence shown here is derived from an EMBL/GenBank/DDBJ whole genome shotgun (WGS) entry which is preliminary data.</text>
</comment>
<dbReference type="PANTHER" id="PTHR44688:SF16">
    <property type="entry name" value="DNA-BINDING TRANSCRIPTIONAL ACTIVATOR DEVR_DOSR"/>
    <property type="match status" value="1"/>
</dbReference>
<dbReference type="SMART" id="SM00448">
    <property type="entry name" value="REC"/>
    <property type="match status" value="1"/>
</dbReference>
<dbReference type="SMART" id="SM00421">
    <property type="entry name" value="HTH_LUXR"/>
    <property type="match status" value="1"/>
</dbReference>
<evidence type="ECO:0000256" key="2">
    <source>
        <dbReference type="ARBA" id="ARBA00023015"/>
    </source>
</evidence>
<dbReference type="Proteomes" id="UP000295443">
    <property type="component" value="Unassembled WGS sequence"/>
</dbReference>
<dbReference type="GO" id="GO:0000160">
    <property type="term" value="P:phosphorelay signal transduction system"/>
    <property type="evidence" value="ECO:0007669"/>
    <property type="project" value="InterPro"/>
</dbReference>
<dbReference type="RefSeq" id="WP_131445753.1">
    <property type="nucleotide sequence ID" value="NZ_SJZB01000025.1"/>
</dbReference>
<keyword evidence="1 5" id="KW-0597">Phosphoprotein</keyword>
<proteinExistence type="predicted"/>
<dbReference type="GO" id="GO:0006355">
    <property type="term" value="P:regulation of DNA-templated transcription"/>
    <property type="evidence" value="ECO:0007669"/>
    <property type="project" value="InterPro"/>
</dbReference>
<feature type="modified residue" description="4-aspartylphosphate" evidence="5">
    <location>
        <position position="55"/>
    </location>
</feature>
<keyword evidence="2" id="KW-0805">Transcription regulation</keyword>
<gene>
    <name evidence="8" type="ORF">EZJ19_06465</name>
</gene>
<evidence type="ECO:0000256" key="1">
    <source>
        <dbReference type="ARBA" id="ARBA00022553"/>
    </source>
</evidence>
<evidence type="ECO:0000259" key="7">
    <source>
        <dbReference type="PROSITE" id="PS50110"/>
    </source>
</evidence>
<reference evidence="8 9" key="1">
    <citation type="submission" date="2019-03" db="EMBL/GenBank/DDBJ databases">
        <title>Genome sequence of Thiobacillaceae bacterium LSR1, a sulfur-oxidizing bacterium isolated from freshwater sediment.</title>
        <authorList>
            <person name="Li S."/>
        </authorList>
    </citation>
    <scope>NUCLEOTIDE SEQUENCE [LARGE SCALE GENOMIC DNA]</scope>
    <source>
        <strain evidence="8 9">LSR1</strain>
    </source>
</reference>
<feature type="domain" description="Response regulatory" evidence="7">
    <location>
        <begin position="3"/>
        <end position="120"/>
    </location>
</feature>
<dbReference type="PROSITE" id="PS50110">
    <property type="entry name" value="RESPONSE_REGULATORY"/>
    <property type="match status" value="1"/>
</dbReference>
<dbReference type="PANTHER" id="PTHR44688">
    <property type="entry name" value="DNA-BINDING TRANSCRIPTIONAL ACTIVATOR DEVR_DOSR"/>
    <property type="match status" value="1"/>
</dbReference>
<keyword evidence="9" id="KW-1185">Reference proteome</keyword>
<dbReference type="OrthoDB" id="3623000at2"/>
<dbReference type="Pfam" id="PF00072">
    <property type="entry name" value="Response_reg"/>
    <property type="match status" value="1"/>
</dbReference>
<evidence type="ECO:0000256" key="3">
    <source>
        <dbReference type="ARBA" id="ARBA00023125"/>
    </source>
</evidence>
<keyword evidence="4" id="KW-0804">Transcription</keyword>
<dbReference type="Gene3D" id="3.40.50.2300">
    <property type="match status" value="1"/>
</dbReference>
<dbReference type="Pfam" id="PF00196">
    <property type="entry name" value="GerE"/>
    <property type="match status" value="1"/>
</dbReference>